<dbReference type="InterPro" id="IPR053847">
    <property type="entry name" value="DUF6928"/>
</dbReference>
<sequence length="213" mass="24009">MGAKTWMLVYSDGDASEKFRNNPVLDRTSTDNLVNKLFPNEKLATIDDGNLSYTCPPGNVIYAGCFAGVSVIAAKEFAGDYPSKLDDRFIAHAHSQFIYLHAMHSVVDWFAFAKWEKGKILRSLSLSPDSGVLEDLGTKLSFEKAYWEGMYPATEPDDENGYPFPFHPLELGEEVLKAFFGYQLEGAIDAGLLEPEKIPLVGYKRKKPWWKIW</sequence>
<organism evidence="1 2">
    <name type="scientific">Methylomonas subterranea</name>
    <dbReference type="NCBI Taxonomy" id="2952225"/>
    <lineage>
        <taxon>Bacteria</taxon>
        <taxon>Pseudomonadati</taxon>
        <taxon>Pseudomonadota</taxon>
        <taxon>Gammaproteobacteria</taxon>
        <taxon>Methylococcales</taxon>
        <taxon>Methylococcaceae</taxon>
        <taxon>Methylomonas</taxon>
    </lineage>
</organism>
<comment type="caution">
    <text evidence="1">The sequence shown here is derived from an EMBL/GenBank/DDBJ whole genome shotgun (WGS) entry which is preliminary data.</text>
</comment>
<dbReference type="Pfam" id="PF21997">
    <property type="entry name" value="DUF6928"/>
    <property type="match status" value="1"/>
</dbReference>
<gene>
    <name evidence="1" type="ORF">NP590_12670</name>
</gene>
<keyword evidence="2" id="KW-1185">Reference proteome</keyword>
<name>A0ABT1THM9_9GAMM</name>
<dbReference type="RefSeq" id="WP_256602805.1">
    <property type="nucleotide sequence ID" value="NZ_JANIBJ010000022.1"/>
</dbReference>
<reference evidence="1 2" key="1">
    <citation type="submission" date="2022-07" db="EMBL/GenBank/DDBJ databases">
        <title>Methylomonas rivi sp. nov., Methylomonas rosea sp. nov., Methylomonas aureus sp. nov. and Methylomonas subterranea sp. nov., four novel methanotrophs isolated from a freshwater creek and the deep terrestrial subsurface.</title>
        <authorList>
            <person name="Abin C."/>
            <person name="Sankaranarayanan K."/>
            <person name="Garner C."/>
            <person name="Sindelar R."/>
            <person name="Kotary K."/>
            <person name="Garner R."/>
            <person name="Barclay S."/>
            <person name="Lawson P."/>
            <person name="Krumholz L."/>
        </authorList>
    </citation>
    <scope>NUCLEOTIDE SEQUENCE [LARGE SCALE GENOMIC DNA]</scope>
    <source>
        <strain evidence="1 2">SURF-2</strain>
    </source>
</reference>
<dbReference type="Proteomes" id="UP001524499">
    <property type="component" value="Unassembled WGS sequence"/>
</dbReference>
<accession>A0ABT1THM9</accession>
<evidence type="ECO:0000313" key="2">
    <source>
        <dbReference type="Proteomes" id="UP001524499"/>
    </source>
</evidence>
<evidence type="ECO:0000313" key="1">
    <source>
        <dbReference type="EMBL" id="MCQ8104961.1"/>
    </source>
</evidence>
<dbReference type="EMBL" id="JANIBJ010000022">
    <property type="protein sequence ID" value="MCQ8104961.1"/>
    <property type="molecule type" value="Genomic_DNA"/>
</dbReference>
<protein>
    <submittedName>
        <fullName evidence="1">Uncharacterized protein</fullName>
    </submittedName>
</protein>
<proteinExistence type="predicted"/>